<evidence type="ECO:0000313" key="3">
    <source>
        <dbReference type="Proteomes" id="UP000324800"/>
    </source>
</evidence>
<feature type="chain" id="PRO_5023816122" evidence="1">
    <location>
        <begin position="16"/>
        <end position="162"/>
    </location>
</feature>
<sequence length="162" mass="18166">MLHVIVLALSIFVTSQENDIFNKSDSLKNVKVLHDDLHKITFEEITPLHTKEVKVPEQSLRSPKTEGVKNIIQNALTGQTSIQLYFPQNEIFEEEENKIAVGNDQTIVFEPLKVAGVEFTEKDKPVLQPRQTFSGDIADQATSAFISLTGTGKLQIKEFLIT</sequence>
<dbReference type="EMBL" id="SNRW01016249">
    <property type="protein sequence ID" value="KAA6369553.1"/>
    <property type="molecule type" value="Genomic_DNA"/>
</dbReference>
<comment type="caution">
    <text evidence="2">The sequence shown here is derived from an EMBL/GenBank/DDBJ whole genome shotgun (WGS) entry which is preliminary data.</text>
</comment>
<keyword evidence="1" id="KW-0732">Signal</keyword>
<dbReference type="AlphaFoldDB" id="A0A5J4UH98"/>
<feature type="non-terminal residue" evidence="2">
    <location>
        <position position="162"/>
    </location>
</feature>
<name>A0A5J4UH98_9EUKA</name>
<evidence type="ECO:0000313" key="2">
    <source>
        <dbReference type="EMBL" id="KAA6369553.1"/>
    </source>
</evidence>
<gene>
    <name evidence="2" type="ORF">EZS28_034919</name>
</gene>
<reference evidence="2 3" key="1">
    <citation type="submission" date="2019-03" db="EMBL/GenBank/DDBJ databases">
        <title>Single cell metagenomics reveals metabolic interactions within the superorganism composed of flagellate Streblomastix strix and complex community of Bacteroidetes bacteria on its surface.</title>
        <authorList>
            <person name="Treitli S.C."/>
            <person name="Kolisko M."/>
            <person name="Husnik F."/>
            <person name="Keeling P."/>
            <person name="Hampl V."/>
        </authorList>
    </citation>
    <scope>NUCLEOTIDE SEQUENCE [LARGE SCALE GENOMIC DNA]</scope>
    <source>
        <strain evidence="2">ST1C</strain>
    </source>
</reference>
<accession>A0A5J4UH98</accession>
<feature type="signal peptide" evidence="1">
    <location>
        <begin position="1"/>
        <end position="15"/>
    </location>
</feature>
<evidence type="ECO:0000256" key="1">
    <source>
        <dbReference type="SAM" id="SignalP"/>
    </source>
</evidence>
<dbReference type="Proteomes" id="UP000324800">
    <property type="component" value="Unassembled WGS sequence"/>
</dbReference>
<proteinExistence type="predicted"/>
<protein>
    <submittedName>
        <fullName evidence="2">Uncharacterized protein</fullName>
    </submittedName>
</protein>
<organism evidence="2 3">
    <name type="scientific">Streblomastix strix</name>
    <dbReference type="NCBI Taxonomy" id="222440"/>
    <lineage>
        <taxon>Eukaryota</taxon>
        <taxon>Metamonada</taxon>
        <taxon>Preaxostyla</taxon>
        <taxon>Oxymonadida</taxon>
        <taxon>Streblomastigidae</taxon>
        <taxon>Streblomastix</taxon>
    </lineage>
</organism>